<accession>A0ABQ3TPK7</accession>
<gene>
    <name evidence="2" type="ORF">Sspor_74760</name>
</gene>
<dbReference type="Gene3D" id="3.40.50.450">
    <property type="match status" value="1"/>
</dbReference>
<dbReference type="PANTHER" id="PTHR38440:SF1">
    <property type="entry name" value="UPF0398 PROTEIN SPR0331"/>
    <property type="match status" value="1"/>
</dbReference>
<dbReference type="RefSeq" id="WP_237404190.1">
    <property type="nucleotide sequence ID" value="NZ_BAAATO010000003.1"/>
</dbReference>
<dbReference type="InterPro" id="IPR010697">
    <property type="entry name" value="YspA"/>
</dbReference>
<dbReference type="EMBL" id="BNED01000005">
    <property type="protein sequence ID" value="GHI81915.1"/>
    <property type="molecule type" value="Genomic_DNA"/>
</dbReference>
<feature type="region of interest" description="Disordered" evidence="1">
    <location>
        <begin position="155"/>
        <end position="185"/>
    </location>
</feature>
<evidence type="ECO:0000313" key="3">
    <source>
        <dbReference type="Proteomes" id="UP000608522"/>
    </source>
</evidence>
<evidence type="ECO:0000313" key="2">
    <source>
        <dbReference type="EMBL" id="GHI81915.1"/>
    </source>
</evidence>
<dbReference type="PANTHER" id="PTHR38440">
    <property type="entry name" value="UPF0398 PROTEIN YPSA"/>
    <property type="match status" value="1"/>
</dbReference>
<reference evidence="3" key="1">
    <citation type="submission" date="2023-07" db="EMBL/GenBank/DDBJ databases">
        <title>Whole genome shotgun sequence of Streptomyces spororaveus NBRC 15456.</title>
        <authorList>
            <person name="Komaki H."/>
            <person name="Tamura T."/>
        </authorList>
    </citation>
    <scope>NUCLEOTIDE SEQUENCE [LARGE SCALE GENOMIC DNA]</scope>
    <source>
        <strain evidence="3">NBRC 15456</strain>
    </source>
</reference>
<evidence type="ECO:0000256" key="1">
    <source>
        <dbReference type="SAM" id="MobiDB-lite"/>
    </source>
</evidence>
<proteinExistence type="predicted"/>
<protein>
    <recommendedName>
        <fullName evidence="4">DNA recombination-mediator protein A</fullName>
    </recommendedName>
</protein>
<comment type="caution">
    <text evidence="2">The sequence shown here is derived from an EMBL/GenBank/DDBJ whole genome shotgun (WGS) entry which is preliminary data.</text>
</comment>
<name>A0ABQ3TPK7_9ACTN</name>
<sequence length="185" mass="18919">MATVAVTGHVNLTGASLPPVAEALRALLARYPAAELTGMSCLAPGADTVFGDAVLALGGRLVAVLPSGDYRARMREGPHAAAFDRLLRAAAEVEVMPYRRAGTDAYAAANRLLLGRAELLVAVWDGGAGGRQGGTGDAVAAARARGIPVEVVWPAGAAREHPARPARGERRGGSAGAPRRRPDTA</sequence>
<evidence type="ECO:0008006" key="4">
    <source>
        <dbReference type="Google" id="ProtNLM"/>
    </source>
</evidence>
<organism evidence="2 3">
    <name type="scientific">Streptomyces spororaveus</name>
    <dbReference type="NCBI Taxonomy" id="284039"/>
    <lineage>
        <taxon>Bacteria</taxon>
        <taxon>Bacillati</taxon>
        <taxon>Actinomycetota</taxon>
        <taxon>Actinomycetes</taxon>
        <taxon>Kitasatosporales</taxon>
        <taxon>Streptomycetaceae</taxon>
        <taxon>Streptomyces</taxon>
    </lineage>
</organism>
<feature type="compositionally biased region" description="Basic and acidic residues" evidence="1">
    <location>
        <begin position="158"/>
        <end position="172"/>
    </location>
</feature>
<keyword evidence="3" id="KW-1185">Reference proteome</keyword>
<dbReference type="SUPFAM" id="SSF102405">
    <property type="entry name" value="MCP/YpsA-like"/>
    <property type="match status" value="1"/>
</dbReference>
<dbReference type="Proteomes" id="UP000608522">
    <property type="component" value="Unassembled WGS sequence"/>
</dbReference>